<dbReference type="InterPro" id="IPR000073">
    <property type="entry name" value="AB_hydrolase_1"/>
</dbReference>
<organism evidence="2 3">
    <name type="scientific">Solirubrobacter ginsenosidimutans</name>
    <dbReference type="NCBI Taxonomy" id="490573"/>
    <lineage>
        <taxon>Bacteria</taxon>
        <taxon>Bacillati</taxon>
        <taxon>Actinomycetota</taxon>
        <taxon>Thermoleophilia</taxon>
        <taxon>Solirubrobacterales</taxon>
        <taxon>Solirubrobacteraceae</taxon>
        <taxon>Solirubrobacter</taxon>
    </lineage>
</organism>
<dbReference type="SUPFAM" id="SSF53474">
    <property type="entry name" value="alpha/beta-Hydrolases"/>
    <property type="match status" value="1"/>
</dbReference>
<comment type="caution">
    <text evidence="2">The sequence shown here is derived from an EMBL/GenBank/DDBJ whole genome shotgun (WGS) entry which is preliminary data.</text>
</comment>
<name>A0A9X3N1V0_9ACTN</name>
<dbReference type="InterPro" id="IPR029058">
    <property type="entry name" value="AB_hydrolase_fold"/>
</dbReference>
<dbReference type="Proteomes" id="UP001149140">
    <property type="component" value="Unassembled WGS sequence"/>
</dbReference>
<sequence>MTEPVPIGRWWGDHLAETRWILEATRLRVDPVFLGRDIPRGDGRGVVLVPGFGGGDYTLATLASWLRRMGYRPAVCGFVLNADCSERSLERVERRVAALHARTGRRVAVIGHSRGGHFARAAAARRPELVSHAISLGADLQEMFHCSAPILAAVEGTRRVLLTTGRARQPECVTSHCPCSFTAAFRAPFPTDRVRFTSVYSKQDGVVRWQAQLVPDADCVEVTGSHVGLIFNRQSYRVIAEALAAPEVMPSR</sequence>
<protein>
    <submittedName>
        <fullName evidence="2">Alpha/beta hydrolase</fullName>
    </submittedName>
</protein>
<proteinExistence type="predicted"/>
<dbReference type="Gene3D" id="3.40.50.1820">
    <property type="entry name" value="alpha/beta hydrolase"/>
    <property type="match status" value="1"/>
</dbReference>
<dbReference type="EMBL" id="JAPDOD010000078">
    <property type="protein sequence ID" value="MDA0166840.1"/>
    <property type="molecule type" value="Genomic_DNA"/>
</dbReference>
<evidence type="ECO:0000313" key="2">
    <source>
        <dbReference type="EMBL" id="MDA0166840.1"/>
    </source>
</evidence>
<evidence type="ECO:0000259" key="1">
    <source>
        <dbReference type="Pfam" id="PF00561"/>
    </source>
</evidence>
<dbReference type="GO" id="GO:0016787">
    <property type="term" value="F:hydrolase activity"/>
    <property type="evidence" value="ECO:0007669"/>
    <property type="project" value="UniProtKB-KW"/>
</dbReference>
<evidence type="ECO:0000313" key="3">
    <source>
        <dbReference type="Proteomes" id="UP001149140"/>
    </source>
</evidence>
<keyword evidence="3" id="KW-1185">Reference proteome</keyword>
<accession>A0A9X3N1V0</accession>
<keyword evidence="2" id="KW-0378">Hydrolase</keyword>
<dbReference type="AlphaFoldDB" id="A0A9X3N1V0"/>
<feature type="domain" description="AB hydrolase-1" evidence="1">
    <location>
        <begin position="92"/>
        <end position="156"/>
    </location>
</feature>
<dbReference type="Pfam" id="PF00561">
    <property type="entry name" value="Abhydrolase_1"/>
    <property type="match status" value="1"/>
</dbReference>
<dbReference type="RefSeq" id="WP_270046094.1">
    <property type="nucleotide sequence ID" value="NZ_JAPDOD010000078.1"/>
</dbReference>
<reference evidence="2" key="1">
    <citation type="submission" date="2022-10" db="EMBL/GenBank/DDBJ databases">
        <title>The WGS of Solirubrobacter ginsenosidimutans DSM 21036.</title>
        <authorList>
            <person name="Jiang Z."/>
        </authorList>
    </citation>
    <scope>NUCLEOTIDE SEQUENCE</scope>
    <source>
        <strain evidence="2">DSM 21036</strain>
    </source>
</reference>
<gene>
    <name evidence="2" type="ORF">OM076_41650</name>
</gene>